<accession>A0AAV2SWL9</accession>
<evidence type="ECO:0008006" key="4">
    <source>
        <dbReference type="Google" id="ProtNLM"/>
    </source>
</evidence>
<evidence type="ECO:0000313" key="2">
    <source>
        <dbReference type="EMBL" id="CAL4252057.1"/>
    </source>
</evidence>
<comment type="caution">
    <text evidence="2">The sequence shown here is derived from an EMBL/GenBank/DDBJ whole genome shotgun (WGS) entry which is preliminary data.</text>
</comment>
<reference evidence="2 3" key="1">
    <citation type="submission" date="2024-05" db="EMBL/GenBank/DDBJ databases">
        <authorList>
            <person name="Wallberg A."/>
        </authorList>
    </citation>
    <scope>NUCLEOTIDE SEQUENCE [LARGE SCALE GENOMIC DNA]</scope>
</reference>
<dbReference type="EMBL" id="CAXKWB010172653">
    <property type="protein sequence ID" value="CAL4252057.1"/>
    <property type="molecule type" value="Genomic_DNA"/>
</dbReference>
<proteinExistence type="predicted"/>
<dbReference type="PANTHER" id="PTHR46880:SF5">
    <property type="entry name" value="DUF4371 DOMAIN-CONTAINING PROTEIN"/>
    <property type="match status" value="1"/>
</dbReference>
<feature type="region of interest" description="Disordered" evidence="1">
    <location>
        <begin position="18"/>
        <end position="56"/>
    </location>
</feature>
<feature type="compositionally biased region" description="Basic and acidic residues" evidence="1">
    <location>
        <begin position="46"/>
        <end position="56"/>
    </location>
</feature>
<evidence type="ECO:0000313" key="3">
    <source>
        <dbReference type="Proteomes" id="UP001497623"/>
    </source>
</evidence>
<keyword evidence="3" id="KW-1185">Reference proteome</keyword>
<sequence length="314" mass="35593">MKQSTLKGFIIKPAAAAVPRNEVQRDQITAKPVSSQPRPSAKRKAPHNDPDTARAYERKRRRCFLSHWLDEQRPQEMPLAILRRRLNSQSQEMFYNLFTSAYCVALRNWSFRDFEYLCQLQAKNGLNIGNNYQNTHGVQTFIESIAHIQRLDTAMGLQQSRFFSLAADGSTDHGIAEQESVYVRYLVAGEPVNKFLGLQEVEHSTSDGVLAAIDTVLLQHADISLEMQKQKLVNVNLDGAAVNMGMYNGVGALEKQRHGPQVTVTHCINHNLELALLDLRKDEPYLAIFEKTIKVIIINYIITVNTIILIKHIN</sequence>
<dbReference type="PANTHER" id="PTHR46880">
    <property type="entry name" value="RAS-ASSOCIATING DOMAIN-CONTAINING PROTEIN"/>
    <property type="match status" value="1"/>
</dbReference>
<name>A0AAV2SWL9_MEGNR</name>
<feature type="non-terminal residue" evidence="2">
    <location>
        <position position="314"/>
    </location>
</feature>
<evidence type="ECO:0000256" key="1">
    <source>
        <dbReference type="SAM" id="MobiDB-lite"/>
    </source>
</evidence>
<organism evidence="2 3">
    <name type="scientific">Meganyctiphanes norvegica</name>
    <name type="common">Northern krill</name>
    <name type="synonym">Thysanopoda norvegica</name>
    <dbReference type="NCBI Taxonomy" id="48144"/>
    <lineage>
        <taxon>Eukaryota</taxon>
        <taxon>Metazoa</taxon>
        <taxon>Ecdysozoa</taxon>
        <taxon>Arthropoda</taxon>
        <taxon>Crustacea</taxon>
        <taxon>Multicrustacea</taxon>
        <taxon>Malacostraca</taxon>
        <taxon>Eumalacostraca</taxon>
        <taxon>Eucarida</taxon>
        <taxon>Euphausiacea</taxon>
        <taxon>Euphausiidae</taxon>
        <taxon>Meganyctiphanes</taxon>
    </lineage>
</organism>
<protein>
    <recommendedName>
        <fullName evidence="4">DUF4371 domain-containing protein</fullName>
    </recommendedName>
</protein>
<dbReference type="AlphaFoldDB" id="A0AAV2SWL9"/>
<dbReference type="Proteomes" id="UP001497623">
    <property type="component" value="Unassembled WGS sequence"/>
</dbReference>
<gene>
    <name evidence="2" type="ORF">MNOR_LOCUS41827</name>
</gene>